<keyword evidence="4" id="KW-1185">Reference proteome</keyword>
<sequence length="360" mass="36451">MLSKTLLTVCLAVMAEARFGQEQVPIQAIQDVKGGDAGEASTIAGAAISDLLGAANPCDKLQRGDEILAKLGTGADAMKAAIGMVAAEQNFNPFTADQPTICSDPTLPTTEALRGITPLIDPDVGGADVANALSEKTKANPLDATGLSVADLLQQNGFSNFTTKDADGNAGVAAAAADASSSSADAASTSAAASSSSSSSAASSSSAINADQQQSSSSANTNTSSAAASSANLDFGKCTPTMDFKGGRNGRAADEFTFLPTDPLVAEGQQEALNPNIITNRICDQLTNVCGAADDAKAACEDAKAQIEALGTKDQSTADAWNEALGFAGAAKMAKRARGVRAVRRGGVHKQVMDWKMVRA</sequence>
<protein>
    <submittedName>
        <fullName evidence="3">Uncharacterized protein</fullName>
    </submittedName>
</protein>
<dbReference type="EMBL" id="JAKEKT020000057">
    <property type="protein sequence ID" value="KAL1639913.1"/>
    <property type="molecule type" value="Genomic_DNA"/>
</dbReference>
<evidence type="ECO:0000256" key="2">
    <source>
        <dbReference type="SAM" id="SignalP"/>
    </source>
</evidence>
<comment type="caution">
    <text evidence="3">The sequence shown here is derived from an EMBL/GenBank/DDBJ whole genome shotgun (WGS) entry which is preliminary data.</text>
</comment>
<feature type="region of interest" description="Disordered" evidence="1">
    <location>
        <begin position="191"/>
        <end position="224"/>
    </location>
</feature>
<organism evidence="3 4">
    <name type="scientific">Diplodia intermedia</name>
    <dbReference type="NCBI Taxonomy" id="856260"/>
    <lineage>
        <taxon>Eukaryota</taxon>
        <taxon>Fungi</taxon>
        <taxon>Dikarya</taxon>
        <taxon>Ascomycota</taxon>
        <taxon>Pezizomycotina</taxon>
        <taxon>Dothideomycetes</taxon>
        <taxon>Dothideomycetes incertae sedis</taxon>
        <taxon>Botryosphaeriales</taxon>
        <taxon>Botryosphaeriaceae</taxon>
        <taxon>Diplodia</taxon>
    </lineage>
</organism>
<evidence type="ECO:0000313" key="4">
    <source>
        <dbReference type="Proteomes" id="UP001521184"/>
    </source>
</evidence>
<feature type="signal peptide" evidence="2">
    <location>
        <begin position="1"/>
        <end position="17"/>
    </location>
</feature>
<evidence type="ECO:0000313" key="3">
    <source>
        <dbReference type="EMBL" id="KAL1639913.1"/>
    </source>
</evidence>
<gene>
    <name evidence="3" type="ORF">SLS58_007500</name>
</gene>
<proteinExistence type="predicted"/>
<dbReference type="Proteomes" id="UP001521184">
    <property type="component" value="Unassembled WGS sequence"/>
</dbReference>
<reference evidence="3 4" key="1">
    <citation type="journal article" date="2023" name="Plant Dis.">
        <title>First Report of Diplodia intermedia Causing Canker and Dieback Diseases on Apple Trees in Canada.</title>
        <authorList>
            <person name="Ellouze W."/>
            <person name="Ilyukhin E."/>
            <person name="Sulman M."/>
            <person name="Ali S."/>
        </authorList>
    </citation>
    <scope>NUCLEOTIDE SEQUENCE [LARGE SCALE GENOMIC DNA]</scope>
    <source>
        <strain evidence="3 4">M45-28</strain>
    </source>
</reference>
<feature type="chain" id="PRO_5047443780" evidence="2">
    <location>
        <begin position="18"/>
        <end position="360"/>
    </location>
</feature>
<accession>A0ABR3TKM4</accession>
<keyword evidence="2" id="KW-0732">Signal</keyword>
<evidence type="ECO:0000256" key="1">
    <source>
        <dbReference type="SAM" id="MobiDB-lite"/>
    </source>
</evidence>
<name>A0ABR3TKM4_9PEZI</name>